<keyword evidence="4" id="KW-1185">Reference proteome</keyword>
<evidence type="ECO:0000313" key="3">
    <source>
        <dbReference type="EMBL" id="CAL4787569.1"/>
    </source>
</evidence>
<evidence type="ECO:0000313" key="2">
    <source>
        <dbReference type="EMBL" id="CAI4000257.1"/>
    </source>
</evidence>
<accession>A0A9P1D088</accession>
<feature type="region of interest" description="Disordered" evidence="1">
    <location>
        <begin position="1"/>
        <end position="220"/>
    </location>
</feature>
<reference evidence="3 4" key="2">
    <citation type="submission" date="2024-05" db="EMBL/GenBank/DDBJ databases">
        <authorList>
            <person name="Chen Y."/>
            <person name="Shah S."/>
            <person name="Dougan E. K."/>
            <person name="Thang M."/>
            <person name="Chan C."/>
        </authorList>
    </citation>
    <scope>NUCLEOTIDE SEQUENCE [LARGE SCALE GENOMIC DNA]</scope>
</reference>
<dbReference type="AlphaFoldDB" id="A0A9P1D088"/>
<reference evidence="2" key="1">
    <citation type="submission" date="2022-10" db="EMBL/GenBank/DDBJ databases">
        <authorList>
            <person name="Chen Y."/>
            <person name="Dougan E. K."/>
            <person name="Chan C."/>
            <person name="Rhodes N."/>
            <person name="Thang M."/>
        </authorList>
    </citation>
    <scope>NUCLEOTIDE SEQUENCE</scope>
</reference>
<dbReference type="Proteomes" id="UP001152797">
    <property type="component" value="Unassembled WGS sequence"/>
</dbReference>
<feature type="compositionally biased region" description="Basic and acidic residues" evidence="1">
    <location>
        <begin position="97"/>
        <end position="106"/>
    </location>
</feature>
<feature type="compositionally biased region" description="Polar residues" evidence="1">
    <location>
        <begin position="197"/>
        <end position="216"/>
    </location>
</feature>
<comment type="caution">
    <text evidence="2">The sequence shown here is derived from an EMBL/GenBank/DDBJ whole genome shotgun (WGS) entry which is preliminary data.</text>
</comment>
<feature type="compositionally biased region" description="Polar residues" evidence="1">
    <location>
        <begin position="128"/>
        <end position="155"/>
    </location>
</feature>
<protein>
    <submittedName>
        <fullName evidence="3">PDZ domain-containing protein</fullName>
    </submittedName>
</protein>
<organism evidence="2">
    <name type="scientific">Cladocopium goreaui</name>
    <dbReference type="NCBI Taxonomy" id="2562237"/>
    <lineage>
        <taxon>Eukaryota</taxon>
        <taxon>Sar</taxon>
        <taxon>Alveolata</taxon>
        <taxon>Dinophyceae</taxon>
        <taxon>Suessiales</taxon>
        <taxon>Symbiodiniaceae</taxon>
        <taxon>Cladocopium</taxon>
    </lineage>
</organism>
<sequence length="441" mass="48430">MRDNGESSESEKSWGSEDEPANEHPSRVATRGRHVPPVQQIQPESEPSMDCSEPTTTDPLEEEEDPWSGGQDPWANGRDPWSGGGSQGGSANSTAPDPRDGQDRLAKPNPGAQAGDPWDNGNDPWSKGRTNGKGTAPASTVQGKGTGKESSSTEDPWTRNDPWAEAAAKGQQSHTGGKGARPKPPPPKPPSSDGEEPQNTRSRTASGVGTAGQSRQRGVDGEKKVDYLDYAKRCFRLGAAQSRCCAVEVQPNKKITLPGFLRCELGETLLLRFVRDDFALLEDFPSKTGQRMGWVPLDSMKPVEPYDFQVKVVREPGSRLGLLGEELDFPDDVTRIMVVKVDEQSVLSAWNDRCRECHPRDQILPGDLIIAVNHKTDLESMFEQLSTDGQLLFLVLRHEQRLHPSWASLAGHELEFLGKGESPPGRAQPEEKLYREIEQFQ</sequence>
<dbReference type="EMBL" id="CAMXCT010002758">
    <property type="protein sequence ID" value="CAI4000257.1"/>
    <property type="molecule type" value="Genomic_DNA"/>
</dbReference>
<name>A0A9P1D088_9DINO</name>
<dbReference type="EMBL" id="CAMXCT020002758">
    <property type="protein sequence ID" value="CAL1153632.1"/>
    <property type="molecule type" value="Genomic_DNA"/>
</dbReference>
<proteinExistence type="predicted"/>
<evidence type="ECO:0000313" key="4">
    <source>
        <dbReference type="Proteomes" id="UP001152797"/>
    </source>
</evidence>
<gene>
    <name evidence="2" type="ORF">C1SCF055_LOCUS26388</name>
</gene>
<evidence type="ECO:0000256" key="1">
    <source>
        <dbReference type="SAM" id="MobiDB-lite"/>
    </source>
</evidence>
<dbReference type="OrthoDB" id="442120at2759"/>
<dbReference type="EMBL" id="CAMXCT030002758">
    <property type="protein sequence ID" value="CAL4787569.1"/>
    <property type="molecule type" value="Genomic_DNA"/>
</dbReference>
<feature type="compositionally biased region" description="Basic and acidic residues" evidence="1">
    <location>
        <begin position="1"/>
        <end position="26"/>
    </location>
</feature>